<accession>A0A133VPJ0</accession>
<evidence type="ECO:0000256" key="5">
    <source>
        <dbReference type="SAM" id="Phobius"/>
    </source>
</evidence>
<keyword evidence="3" id="KW-0732">Signal</keyword>
<proteinExistence type="predicted"/>
<dbReference type="NCBIfam" id="NF033679">
    <property type="entry name" value="DNRLRE_dom"/>
    <property type="match status" value="1"/>
</dbReference>
<feature type="domain" description="Carbohydrate-binding module family 96" evidence="6">
    <location>
        <begin position="191"/>
        <end position="344"/>
    </location>
</feature>
<evidence type="ECO:0000256" key="3">
    <source>
        <dbReference type="ARBA" id="ARBA00022729"/>
    </source>
</evidence>
<dbReference type="Gene3D" id="2.60.120.560">
    <property type="entry name" value="Exo-inulinase, domain 1"/>
    <property type="match status" value="1"/>
</dbReference>
<keyword evidence="5" id="KW-0812">Transmembrane</keyword>
<name>A0A133VPJ0_9EURY</name>
<dbReference type="Proteomes" id="UP000070256">
    <property type="component" value="Unassembled WGS sequence"/>
</dbReference>
<keyword evidence="5" id="KW-0472">Membrane</keyword>
<comment type="subcellular location">
    <subcellularLocation>
        <location evidence="1">Secreted</location>
    </subcellularLocation>
</comment>
<evidence type="ECO:0000256" key="1">
    <source>
        <dbReference type="ARBA" id="ARBA00004613"/>
    </source>
</evidence>
<dbReference type="InterPro" id="IPR055372">
    <property type="entry name" value="CBM96"/>
</dbReference>
<dbReference type="GO" id="GO:0005576">
    <property type="term" value="C:extracellular region"/>
    <property type="evidence" value="ECO:0007669"/>
    <property type="project" value="UniProtKB-SubCell"/>
</dbReference>
<gene>
    <name evidence="7" type="ORF">AKJ58_00120</name>
</gene>
<dbReference type="Pfam" id="PF24517">
    <property type="entry name" value="CBM96"/>
    <property type="match status" value="1"/>
</dbReference>
<evidence type="ECO:0000259" key="6">
    <source>
        <dbReference type="Pfam" id="PF24517"/>
    </source>
</evidence>
<comment type="caution">
    <text evidence="7">The sequence shown here is derived from an EMBL/GenBank/DDBJ whole genome shotgun (WGS) entry which is preliminary data.</text>
</comment>
<reference evidence="7 8" key="1">
    <citation type="journal article" date="2016" name="Sci. Rep.">
        <title>Metabolic traits of an uncultured archaeal lineage -MSBL1- from brine pools of the Red Sea.</title>
        <authorList>
            <person name="Mwirichia R."/>
            <person name="Alam I."/>
            <person name="Rashid M."/>
            <person name="Vinu M."/>
            <person name="Ba-Alawi W."/>
            <person name="Anthony Kamau A."/>
            <person name="Kamanda Ngugi D."/>
            <person name="Goker M."/>
            <person name="Klenk H.P."/>
            <person name="Bajic V."/>
            <person name="Stingl U."/>
        </authorList>
    </citation>
    <scope>NUCLEOTIDE SEQUENCE [LARGE SCALE GENOMIC DNA]</scope>
    <source>
        <strain evidence="7">SCGC-AAA385D11</strain>
    </source>
</reference>
<keyword evidence="8" id="KW-1185">Reference proteome</keyword>
<protein>
    <recommendedName>
        <fullName evidence="6">Carbohydrate-binding module family 96 domain-containing protein</fullName>
    </recommendedName>
</protein>
<evidence type="ECO:0000256" key="2">
    <source>
        <dbReference type="ARBA" id="ARBA00022525"/>
    </source>
</evidence>
<evidence type="ECO:0000313" key="7">
    <source>
        <dbReference type="EMBL" id="KXB08347.1"/>
    </source>
</evidence>
<evidence type="ECO:0000313" key="8">
    <source>
        <dbReference type="Proteomes" id="UP000070256"/>
    </source>
</evidence>
<evidence type="ECO:0000256" key="4">
    <source>
        <dbReference type="SAM" id="MobiDB-lite"/>
    </source>
</evidence>
<dbReference type="InterPro" id="IPR028994">
    <property type="entry name" value="Integrin_alpha_N"/>
</dbReference>
<feature type="region of interest" description="Disordered" evidence="4">
    <location>
        <begin position="268"/>
        <end position="288"/>
    </location>
</feature>
<dbReference type="EMBL" id="LHYK01000002">
    <property type="protein sequence ID" value="KXB08347.1"/>
    <property type="molecule type" value="Genomic_DNA"/>
</dbReference>
<keyword evidence="5" id="KW-1133">Transmembrane helix</keyword>
<dbReference type="SUPFAM" id="SSF69318">
    <property type="entry name" value="Integrin alpha N-terminal domain"/>
    <property type="match status" value="1"/>
</dbReference>
<sequence>MIDKSSAVKIGSLSIFLFAFLFSIFFLLPLGEAQQSETSPNVTYTRTTRTVCRNGQCTLTLYPRTRFVRENGNWTKIENAKNLRPYFEKVYIEKDTKWDINITQLNYTHVEGKLIAETGTLPTGLPFNAWKCLQRNVSTGKCIKKMAKNMTVGTPKKVVNFSMDLQNPTGFKYKLGYGSTTIQLQEANTELLDDVNVDDDWPDTNYDGDYTYVYQNIQRTLLKFNISAVPSGMNIDSSTLSLLKEQSLEGTFPADYKVHHVSDDTWTEETVTASNEPSHDATADDTTSVTDTTGVRFTWDVTSMVSDEYSAGNVKVSMKIIDTTGGKSSFGSKERGSSGYLNVTYSSPNQPPTYSNFNVESPPTYDPNVKTNISIDWSDPNGNFDNSILETNITGSPVNQTNNVTSYSAVLGAGGYYAKFYGNDTQGAWNSTSKNTFSISKASPGLSVSKNVTSPITYPTPSKTTGSGCPSQLTCSLYRNDSSVTRPDEVLLGAGGYGWQWNTSGNENYTSEEQTTTLTVNKGTPSLSLSINTTWTETYPTPTKVTASESNQGDTDVSYNFYRNDTGSITSPDEAEFGAGAYKYIYNNTVGANWTSTSTSNTLTINKGTPSGSLTMSPVWTVTYPTTTTAGYSETNQGDNDLTYKIFRNGTDVGSETVELSAHTWSYKLNTTGGNNWTSVASMDANNLVVEKGGVNIDLYFSNKTSTVKNQNITVWPSTEFNATAVINITKAGQDTFSLYQDGVSKGTQTDDTIEYLTHLSPGQHYFNASYPGNENYTSFTRDPYVESIQWIDWIKTYKDGTETSKFLAGDTATIKTSVTVPDNIKTDLDTVNTSLKNPQGTVMLDNLSTFKFYDYFNNDNFWDVIPGTASGFGGSSSSWSITADDWYQYSNSTEYKGISVENETGYYNTTITAKAEITSSTEGTIRIVFRYKDKDSWSSFYASEYYSVIGIEDYVNGTRHVSETSKTISLNTVHDLKVVVEGDTATGYFNGFSISKDLNDTRDVPGKVGLSADACTVKFDNFTVTSPDTTLDVSNTTHFVMSTDYKIPQTQSSDGTWDAKEYTINFDGDFSYNSTSFDASYSAPVVQSMTTYNYLYEKTSDFQTGQKVIIRANVTDPQNKTDLDTVLFNLTNPTGSKKVTNYDMANVTSIDNSGYVYEYNYTVPTEDKSYGTWDMDFYANDTSGNSTTDSSTFDVSKLWIMTYKNVNYTQWFDTQQGDNVTYIKSVKASDLDGDGTKEITDFGRSHHGTGTNHFMFQMWNTSRSNLHDLKLNKEMEKYWYLRNHSFGYSHDPYYNLDDDPAKEIVLGGVAYNGTYNFAYLAVANITDNTLYIEDNATWITGGGDTEIYRVKVWNRSGGKKITFTGTARSATDPIFTYIYNYTDHELMYEDSNFWSLGYKGEGYDIDFCDLDEDNTEEMITGGIVDNGQTAVEGGDLYEGFIQIFNYTNENLKVENRTHYYKNDITEIFSLSCGDADSDSHPELVTSGNWFDGSRDRAHLKVWNYTQPTLTLQDQDNWYIEGHASFTSNLLENMDNDESLEIVAVGFQDDGVRDRGKRQIFQYNSTTGTFVTEEERLWKEPQPIRDGDFSDAIAVADLNDDGIKELVGGGRYRMSPPSGTFLRVDSFIYPTPQYGNIVDNSPISGGQAGDFSVQWKDEEGDLDTAILEFNGTNYTVSNETSKHTVGFVWHNYSISDLSKGNYTYKWYANGSYWNSTPVQTFNVTGFKDWNTSTVAISSYDLKVLVGNNLSAFYNVSVGNNGTTNLQNEIVNVTDLIDHSTWMNTSSENLNVTIDVGGVKYYRVNITNVTVRETFQELNRIELSNYVKHVYNSTLTVYEPNLTPDLPIHYNISVSDLSGWGGRDSSLTFNEIDQKSAGLTRNEYADNVTLIISTSFSNSSLEEGSHNFRMGYYREIVQQGGGGGGMGWFNRTEPTVTEYQIKFKVDPEGIYCEIVKDRFLVKNLTLYTGSTVTLNPGDYRFKCYRSGYKLKEFTKTVESDDVLSIDLKKEEEEGEGKVREVPSGEKLGQTQGGVNFTTWFLILGVVSLAVYLLLPEGKLKVI</sequence>
<organism evidence="7 8">
    <name type="scientific">candidate division MSBL1 archaeon SCGC-AAA385D11</name>
    <dbReference type="NCBI Taxonomy" id="1698286"/>
    <lineage>
        <taxon>Archaea</taxon>
        <taxon>Methanobacteriati</taxon>
        <taxon>Methanobacteriota</taxon>
        <taxon>candidate division MSBL1</taxon>
    </lineage>
</organism>
<feature type="transmembrane region" description="Helical" evidence="5">
    <location>
        <begin position="2035"/>
        <end position="2053"/>
    </location>
</feature>
<keyword evidence="2" id="KW-0964">Secreted</keyword>